<dbReference type="CDD" id="cd07516">
    <property type="entry name" value="HAD_Pase"/>
    <property type="match status" value="1"/>
</dbReference>
<evidence type="ECO:0000313" key="3">
    <source>
        <dbReference type="Proteomes" id="UP001220962"/>
    </source>
</evidence>
<proteinExistence type="predicted"/>
<name>A0AAX3N4P4_9BACL</name>
<dbReference type="NCBIfam" id="TIGR01484">
    <property type="entry name" value="HAD-SF-IIB"/>
    <property type="match status" value="1"/>
</dbReference>
<dbReference type="GO" id="GO:0016791">
    <property type="term" value="F:phosphatase activity"/>
    <property type="evidence" value="ECO:0007669"/>
    <property type="project" value="TreeGrafter"/>
</dbReference>
<dbReference type="GO" id="GO:0000287">
    <property type="term" value="F:magnesium ion binding"/>
    <property type="evidence" value="ECO:0007669"/>
    <property type="project" value="TreeGrafter"/>
</dbReference>
<dbReference type="EMBL" id="CP118101">
    <property type="protein sequence ID" value="WDH84361.1"/>
    <property type="molecule type" value="Genomic_DNA"/>
</dbReference>
<evidence type="ECO:0000313" key="2">
    <source>
        <dbReference type="EMBL" id="WDI04045.1"/>
    </source>
</evidence>
<evidence type="ECO:0000313" key="1">
    <source>
        <dbReference type="EMBL" id="WDH84361.1"/>
    </source>
</evidence>
<dbReference type="Proteomes" id="UP001221519">
    <property type="component" value="Chromosome"/>
</dbReference>
<dbReference type="Proteomes" id="UP001220962">
    <property type="component" value="Chromosome"/>
</dbReference>
<dbReference type="NCBIfam" id="TIGR00099">
    <property type="entry name" value="Cof-subfamily"/>
    <property type="match status" value="1"/>
</dbReference>
<dbReference type="Gene3D" id="3.30.1240.10">
    <property type="match status" value="1"/>
</dbReference>
<dbReference type="SUPFAM" id="SSF56784">
    <property type="entry name" value="HAD-like"/>
    <property type="match status" value="1"/>
</dbReference>
<dbReference type="SFLD" id="SFLDG01140">
    <property type="entry name" value="C2.B:_Phosphomannomutase_and_P"/>
    <property type="match status" value="1"/>
</dbReference>
<evidence type="ECO:0000313" key="4">
    <source>
        <dbReference type="Proteomes" id="UP001221519"/>
    </source>
</evidence>
<dbReference type="PANTHER" id="PTHR10000:SF8">
    <property type="entry name" value="HAD SUPERFAMILY HYDROLASE-LIKE, TYPE 3"/>
    <property type="match status" value="1"/>
</dbReference>
<gene>
    <name evidence="1" type="ORF">PUW23_09195</name>
    <name evidence="2" type="ORF">PUW25_08890</name>
</gene>
<dbReference type="GO" id="GO:0005829">
    <property type="term" value="C:cytosol"/>
    <property type="evidence" value="ECO:0007669"/>
    <property type="project" value="TreeGrafter"/>
</dbReference>
<dbReference type="Gene3D" id="3.40.50.1000">
    <property type="entry name" value="HAD superfamily/HAD-like"/>
    <property type="match status" value="1"/>
</dbReference>
<dbReference type="EMBL" id="CP118108">
    <property type="protein sequence ID" value="WDI04045.1"/>
    <property type="molecule type" value="Genomic_DNA"/>
</dbReference>
<dbReference type="Pfam" id="PF08282">
    <property type="entry name" value="Hydrolase_3"/>
    <property type="match status" value="1"/>
</dbReference>
<protein>
    <submittedName>
        <fullName evidence="1">Cof-type HAD-IIB family hydrolase</fullName>
    </submittedName>
</protein>
<dbReference type="RefSeq" id="WP_047909836.1">
    <property type="nucleotide sequence ID" value="NZ_CP118101.1"/>
</dbReference>
<dbReference type="InterPro" id="IPR006379">
    <property type="entry name" value="HAD-SF_hydro_IIB"/>
</dbReference>
<keyword evidence="1" id="KW-0378">Hydrolase</keyword>
<dbReference type="PANTHER" id="PTHR10000">
    <property type="entry name" value="PHOSPHOSERINE PHOSPHATASE"/>
    <property type="match status" value="1"/>
</dbReference>
<dbReference type="PROSITE" id="PS01228">
    <property type="entry name" value="COF_1"/>
    <property type="match status" value="1"/>
</dbReference>
<organism evidence="1 3">
    <name type="scientific">Paenibacillus urinalis</name>
    <dbReference type="NCBI Taxonomy" id="521520"/>
    <lineage>
        <taxon>Bacteria</taxon>
        <taxon>Bacillati</taxon>
        <taxon>Bacillota</taxon>
        <taxon>Bacilli</taxon>
        <taxon>Bacillales</taxon>
        <taxon>Paenibacillaceae</taxon>
        <taxon>Paenibacillus</taxon>
    </lineage>
</organism>
<dbReference type="InterPro" id="IPR036412">
    <property type="entry name" value="HAD-like_sf"/>
</dbReference>
<dbReference type="InterPro" id="IPR000150">
    <property type="entry name" value="Cof"/>
</dbReference>
<dbReference type="AlphaFoldDB" id="A0AAX3N4P4"/>
<dbReference type="SFLD" id="SFLDS00003">
    <property type="entry name" value="Haloacid_Dehalogenase"/>
    <property type="match status" value="1"/>
</dbReference>
<accession>A0AAX3N4P4</accession>
<reference evidence="1 4" key="1">
    <citation type="submission" date="2023-02" db="EMBL/GenBank/DDBJ databases">
        <title>Pathogen: clinical or host-associated sample.</title>
        <authorList>
            <person name="Hergert J."/>
            <person name="Casey R."/>
            <person name="Wagner J."/>
            <person name="Young E.L."/>
            <person name="Oakeson K.F."/>
        </authorList>
    </citation>
    <scope>NUCLEOTIDE SEQUENCE</scope>
    <source>
        <strain evidence="2 4">2022CK-00829</strain>
        <strain evidence="1">2022CK-00830</strain>
    </source>
</reference>
<dbReference type="InterPro" id="IPR023214">
    <property type="entry name" value="HAD_sf"/>
</dbReference>
<sequence>MTYRLIALDVDGTLLNDHHELSEANKKSIQQAAKNGAEFVLCTGRGPVNTIPIMEGMGLGGYVITHNGAATVDIKSREVVDQFPIQAEELMPYIDYCRDHGIHFDVNTAFGLYVDRADEMTLEVRSMYEAVFLTPLDLPVWADLREPVVKFSAFGSLEAMDALEKEWRTWNSPFYMVRSGDFFLDLMHKDASKGAALQRLAEKRGYRPEEVLAIGNYYNDITMLIFAGKGIAMDNSPVEVKAAADEVTLSNNDSGVHHALVKHVVNV</sequence>
<keyword evidence="4" id="KW-1185">Reference proteome</keyword>